<comment type="caution">
    <text evidence="2">The sequence shown here is derived from an EMBL/GenBank/DDBJ whole genome shotgun (WGS) entry which is preliminary data.</text>
</comment>
<dbReference type="RefSeq" id="WP_343054043.1">
    <property type="nucleotide sequence ID" value="NZ_BAABHP010000007.1"/>
</dbReference>
<dbReference type="InterPro" id="IPR029058">
    <property type="entry name" value="AB_hydrolase_fold"/>
</dbReference>
<dbReference type="GO" id="GO:0016787">
    <property type="term" value="F:hydrolase activity"/>
    <property type="evidence" value="ECO:0007669"/>
    <property type="project" value="UniProtKB-KW"/>
</dbReference>
<dbReference type="EMBL" id="JACCBN010000001">
    <property type="protein sequence ID" value="NYD36252.1"/>
    <property type="molecule type" value="Genomic_DNA"/>
</dbReference>
<dbReference type="Proteomes" id="UP000535890">
    <property type="component" value="Unassembled WGS sequence"/>
</dbReference>
<dbReference type="Gene3D" id="3.40.50.1820">
    <property type="entry name" value="alpha/beta hydrolase"/>
    <property type="match status" value="1"/>
</dbReference>
<dbReference type="AlphaFoldDB" id="A0A7Y9DVF9"/>
<proteinExistence type="predicted"/>
<accession>A0A7Y9DVF9</accession>
<name>A0A7Y9DVF9_9PSEU</name>
<protein>
    <submittedName>
        <fullName evidence="2">Dienelactone hydrolase</fullName>
    </submittedName>
</protein>
<sequence>MSLPRLEAASPHGDGRAGAVLVLHGGRPDGHQGAGGFLLSHVRMVPFGQAVARVGARRGVDTQLLRYRVRGWNAPDLDPVVDARWALDELRRRHGADVRVVLVGHSMGARAALRVGDDPNVVGIAALAPWIERNEPWEHLRGQTLLVAHGDRERMTDPRSSLWFARQVSTVSDRVARFDVHGDGHAMLRRAGDWHRLTARFALAALGLEPFEPAVANAMAAGAPEGLSVPLSAPTV</sequence>
<dbReference type="Pfam" id="PF12697">
    <property type="entry name" value="Abhydrolase_6"/>
    <property type="match status" value="1"/>
</dbReference>
<evidence type="ECO:0000313" key="3">
    <source>
        <dbReference type="Proteomes" id="UP000535890"/>
    </source>
</evidence>
<evidence type="ECO:0000313" key="2">
    <source>
        <dbReference type="EMBL" id="NYD36252.1"/>
    </source>
</evidence>
<dbReference type="InterPro" id="IPR000073">
    <property type="entry name" value="AB_hydrolase_1"/>
</dbReference>
<gene>
    <name evidence="2" type="ORF">BJ983_002354</name>
</gene>
<keyword evidence="3" id="KW-1185">Reference proteome</keyword>
<feature type="domain" description="AB hydrolase-1" evidence="1">
    <location>
        <begin position="20"/>
        <end position="220"/>
    </location>
</feature>
<keyword evidence="2" id="KW-0378">Hydrolase</keyword>
<dbReference type="SUPFAM" id="SSF53474">
    <property type="entry name" value="alpha/beta-Hydrolases"/>
    <property type="match status" value="1"/>
</dbReference>
<organism evidence="2 3">
    <name type="scientific">Actinomycetospora corticicola</name>
    <dbReference type="NCBI Taxonomy" id="663602"/>
    <lineage>
        <taxon>Bacteria</taxon>
        <taxon>Bacillati</taxon>
        <taxon>Actinomycetota</taxon>
        <taxon>Actinomycetes</taxon>
        <taxon>Pseudonocardiales</taxon>
        <taxon>Pseudonocardiaceae</taxon>
        <taxon>Actinomycetospora</taxon>
    </lineage>
</organism>
<evidence type="ECO:0000259" key="1">
    <source>
        <dbReference type="Pfam" id="PF12697"/>
    </source>
</evidence>
<reference evidence="2 3" key="1">
    <citation type="submission" date="2020-07" db="EMBL/GenBank/DDBJ databases">
        <title>Sequencing the genomes of 1000 actinobacteria strains.</title>
        <authorList>
            <person name="Klenk H.-P."/>
        </authorList>
    </citation>
    <scope>NUCLEOTIDE SEQUENCE [LARGE SCALE GENOMIC DNA]</scope>
    <source>
        <strain evidence="2 3">DSM 45772</strain>
    </source>
</reference>